<sequence>MKNNSLSKLCAFTVLYVEDEDGIRNNIEEILKHFFKEVYSAKNCSEASIKYLQFKPDLIITDIRMGNETGIDFIKKIRQTDSKTRVIITSAYTDLEYLLKATELHLVKYIVKPITNDNLIEALELFVKSFDDNKIYTLTQNWFFDYTKSIVSNGNEDFLLTKKEAMFLKLLVSKNRIITYEELENSIWDDDSVMTANAMRLFIKNLRKKLPENFLKNVQGIGYYHDTKAISEL</sequence>
<dbReference type="SMART" id="SM00862">
    <property type="entry name" value="Trans_reg_C"/>
    <property type="match status" value="1"/>
</dbReference>
<dbReference type="InterPro" id="IPR001867">
    <property type="entry name" value="OmpR/PhoB-type_DNA-bd"/>
</dbReference>
<dbReference type="Gene3D" id="1.10.10.10">
    <property type="entry name" value="Winged helix-like DNA-binding domain superfamily/Winged helix DNA-binding domain"/>
    <property type="match status" value="1"/>
</dbReference>
<comment type="caution">
    <text evidence="10">The sequence shown here is derived from an EMBL/GenBank/DDBJ whole genome shotgun (WGS) entry which is preliminary data.</text>
</comment>
<feature type="DNA-binding region" description="OmpR/PhoB-type" evidence="7">
    <location>
        <begin position="133"/>
        <end position="227"/>
    </location>
</feature>
<evidence type="ECO:0000256" key="2">
    <source>
        <dbReference type="ARBA" id="ARBA00023012"/>
    </source>
</evidence>
<dbReference type="GO" id="GO:0000156">
    <property type="term" value="F:phosphorelay response regulator activity"/>
    <property type="evidence" value="ECO:0007669"/>
    <property type="project" value="TreeGrafter"/>
</dbReference>
<dbReference type="GO" id="GO:0005829">
    <property type="term" value="C:cytosol"/>
    <property type="evidence" value="ECO:0007669"/>
    <property type="project" value="TreeGrafter"/>
</dbReference>
<dbReference type="Gene3D" id="3.40.50.2300">
    <property type="match status" value="1"/>
</dbReference>
<evidence type="ECO:0000256" key="1">
    <source>
        <dbReference type="ARBA" id="ARBA00022553"/>
    </source>
</evidence>
<evidence type="ECO:0000256" key="6">
    <source>
        <dbReference type="PROSITE-ProRule" id="PRU00169"/>
    </source>
</evidence>
<dbReference type="CDD" id="cd00383">
    <property type="entry name" value="trans_reg_C"/>
    <property type="match status" value="1"/>
</dbReference>
<keyword evidence="5" id="KW-0804">Transcription</keyword>
<keyword evidence="1 6" id="KW-0597">Phosphoprotein</keyword>
<keyword evidence="3" id="KW-0805">Transcription regulation</keyword>
<feature type="modified residue" description="4-aspartylphosphate" evidence="6">
    <location>
        <position position="62"/>
    </location>
</feature>
<dbReference type="InterPro" id="IPR001789">
    <property type="entry name" value="Sig_transdc_resp-reg_receiver"/>
</dbReference>
<gene>
    <name evidence="10" type="ORF">CRU90_00440</name>
</gene>
<dbReference type="InterPro" id="IPR011006">
    <property type="entry name" value="CheY-like_superfamily"/>
</dbReference>
<dbReference type="Pfam" id="PF00072">
    <property type="entry name" value="Response_reg"/>
    <property type="match status" value="1"/>
</dbReference>
<reference evidence="10 11" key="1">
    <citation type="submission" date="2017-10" db="EMBL/GenBank/DDBJ databases">
        <title>Genomics of the genus Arcobacter.</title>
        <authorList>
            <person name="Perez-Cataluna A."/>
            <person name="Figueras M.J."/>
        </authorList>
    </citation>
    <scope>NUCLEOTIDE SEQUENCE [LARGE SCALE GENOMIC DNA]</scope>
    <source>
        <strain evidence="10 11">F26</strain>
    </source>
</reference>
<dbReference type="GO" id="GO:0000976">
    <property type="term" value="F:transcription cis-regulatory region binding"/>
    <property type="evidence" value="ECO:0007669"/>
    <property type="project" value="TreeGrafter"/>
</dbReference>
<dbReference type="PROSITE" id="PS51755">
    <property type="entry name" value="OMPR_PHOB"/>
    <property type="match status" value="1"/>
</dbReference>
<evidence type="ECO:0000259" key="9">
    <source>
        <dbReference type="PROSITE" id="PS51755"/>
    </source>
</evidence>
<evidence type="ECO:0000256" key="7">
    <source>
        <dbReference type="PROSITE-ProRule" id="PRU01091"/>
    </source>
</evidence>
<name>A0A4Q0ZGU0_9BACT</name>
<dbReference type="Pfam" id="PF00486">
    <property type="entry name" value="Trans_reg_C"/>
    <property type="match status" value="1"/>
</dbReference>
<dbReference type="PANTHER" id="PTHR48111">
    <property type="entry name" value="REGULATOR OF RPOS"/>
    <property type="match status" value="1"/>
</dbReference>
<proteinExistence type="predicted"/>
<dbReference type="Proteomes" id="UP000290870">
    <property type="component" value="Unassembled WGS sequence"/>
</dbReference>
<evidence type="ECO:0000313" key="10">
    <source>
        <dbReference type="EMBL" id="RXJ85764.1"/>
    </source>
</evidence>
<evidence type="ECO:0000256" key="3">
    <source>
        <dbReference type="ARBA" id="ARBA00023015"/>
    </source>
</evidence>
<organism evidence="10 11">
    <name type="scientific">Arcobacter cloacae</name>
    <dbReference type="NCBI Taxonomy" id="1054034"/>
    <lineage>
        <taxon>Bacteria</taxon>
        <taxon>Pseudomonadati</taxon>
        <taxon>Campylobacterota</taxon>
        <taxon>Epsilonproteobacteria</taxon>
        <taxon>Campylobacterales</taxon>
        <taxon>Arcobacteraceae</taxon>
        <taxon>Arcobacter</taxon>
    </lineage>
</organism>
<keyword evidence="4 7" id="KW-0238">DNA-binding</keyword>
<dbReference type="PROSITE" id="PS50110">
    <property type="entry name" value="RESPONSE_REGULATORY"/>
    <property type="match status" value="1"/>
</dbReference>
<evidence type="ECO:0000256" key="5">
    <source>
        <dbReference type="ARBA" id="ARBA00023163"/>
    </source>
</evidence>
<dbReference type="AlphaFoldDB" id="A0A4Q0ZGU0"/>
<feature type="domain" description="Response regulatory" evidence="8">
    <location>
        <begin position="13"/>
        <end position="127"/>
    </location>
</feature>
<dbReference type="GO" id="GO:0006355">
    <property type="term" value="P:regulation of DNA-templated transcription"/>
    <property type="evidence" value="ECO:0007669"/>
    <property type="project" value="InterPro"/>
</dbReference>
<dbReference type="SMART" id="SM00448">
    <property type="entry name" value="REC"/>
    <property type="match status" value="1"/>
</dbReference>
<evidence type="ECO:0000259" key="8">
    <source>
        <dbReference type="PROSITE" id="PS50110"/>
    </source>
</evidence>
<dbReference type="InterPro" id="IPR039420">
    <property type="entry name" value="WalR-like"/>
</dbReference>
<evidence type="ECO:0000256" key="4">
    <source>
        <dbReference type="ARBA" id="ARBA00023125"/>
    </source>
</evidence>
<dbReference type="InterPro" id="IPR036388">
    <property type="entry name" value="WH-like_DNA-bd_sf"/>
</dbReference>
<dbReference type="OrthoDB" id="9800029at2"/>
<dbReference type="PANTHER" id="PTHR48111:SF1">
    <property type="entry name" value="TWO-COMPONENT RESPONSE REGULATOR ORR33"/>
    <property type="match status" value="1"/>
</dbReference>
<feature type="domain" description="OmpR/PhoB-type" evidence="9">
    <location>
        <begin position="133"/>
        <end position="227"/>
    </location>
</feature>
<keyword evidence="2" id="KW-0902">Two-component regulatory system</keyword>
<accession>A0A4Q0ZGU0</accession>
<dbReference type="SUPFAM" id="SSF52172">
    <property type="entry name" value="CheY-like"/>
    <property type="match status" value="1"/>
</dbReference>
<dbReference type="EMBL" id="PDJZ01000001">
    <property type="protein sequence ID" value="RXJ85764.1"/>
    <property type="molecule type" value="Genomic_DNA"/>
</dbReference>
<dbReference type="RefSeq" id="WP_128985293.1">
    <property type="nucleotide sequence ID" value="NZ_PDJZ01000001.1"/>
</dbReference>
<evidence type="ECO:0000313" key="11">
    <source>
        <dbReference type="Proteomes" id="UP000290870"/>
    </source>
</evidence>
<dbReference type="GO" id="GO:0032993">
    <property type="term" value="C:protein-DNA complex"/>
    <property type="evidence" value="ECO:0007669"/>
    <property type="project" value="TreeGrafter"/>
</dbReference>
<protein>
    <submittedName>
        <fullName evidence="10">DNA-binding response regulator</fullName>
    </submittedName>
</protein>